<dbReference type="Proteomes" id="UP000290289">
    <property type="component" value="Chromosome 1"/>
</dbReference>
<gene>
    <name evidence="1" type="ORF">DVH24_022355</name>
</gene>
<protein>
    <recommendedName>
        <fullName evidence="3">DUF4228 domain protein</fullName>
    </recommendedName>
</protein>
<accession>A0A498KM15</accession>
<dbReference type="PANTHER" id="PTHR33148">
    <property type="entry name" value="PLASTID MOVEMENT IMPAIRED PROTEIN-RELATED"/>
    <property type="match status" value="1"/>
</dbReference>
<dbReference type="EMBL" id="RDQH01000327">
    <property type="protein sequence ID" value="RXI08211.1"/>
    <property type="molecule type" value="Genomic_DNA"/>
</dbReference>
<evidence type="ECO:0008006" key="3">
    <source>
        <dbReference type="Google" id="ProtNLM"/>
    </source>
</evidence>
<comment type="caution">
    <text evidence="1">The sequence shown here is derived from an EMBL/GenBank/DDBJ whole genome shotgun (WGS) entry which is preliminary data.</text>
</comment>
<keyword evidence="2" id="KW-1185">Reference proteome</keyword>
<name>A0A498KM15_MALDO</name>
<evidence type="ECO:0000313" key="2">
    <source>
        <dbReference type="Proteomes" id="UP000290289"/>
    </source>
</evidence>
<sequence>MGNCLVLSKEDKVLRVLKTDGKVLEFRAPTLVKDILSNFSGVGISLSKQASEQLSPDYKLKLGKVYYMIPLPGSAENDSAATRRIKIVVTKQRLQELLTKQISVEEVLSASGPEKKASSSCVDSSKIWKPKLKSITEGIE</sequence>
<evidence type="ECO:0000313" key="1">
    <source>
        <dbReference type="EMBL" id="RXI08211.1"/>
    </source>
</evidence>
<dbReference type="PANTHER" id="PTHR33148:SF2">
    <property type="entry name" value="DUF4228 DOMAIN-CONTAINING PROTEIN"/>
    <property type="match status" value="1"/>
</dbReference>
<dbReference type="AlphaFoldDB" id="A0A498KM15"/>
<reference evidence="1 2" key="1">
    <citation type="submission" date="2018-10" db="EMBL/GenBank/DDBJ databases">
        <title>A high-quality apple genome assembly.</title>
        <authorList>
            <person name="Hu J."/>
        </authorList>
    </citation>
    <scope>NUCLEOTIDE SEQUENCE [LARGE SCALE GENOMIC DNA]</scope>
    <source>
        <strain evidence="2">cv. HFTH1</strain>
        <tissue evidence="1">Young leaf</tissue>
    </source>
</reference>
<proteinExistence type="predicted"/>
<dbReference type="InterPro" id="IPR025322">
    <property type="entry name" value="PADRE_dom"/>
</dbReference>
<organism evidence="1 2">
    <name type="scientific">Malus domestica</name>
    <name type="common">Apple</name>
    <name type="synonym">Pyrus malus</name>
    <dbReference type="NCBI Taxonomy" id="3750"/>
    <lineage>
        <taxon>Eukaryota</taxon>
        <taxon>Viridiplantae</taxon>
        <taxon>Streptophyta</taxon>
        <taxon>Embryophyta</taxon>
        <taxon>Tracheophyta</taxon>
        <taxon>Spermatophyta</taxon>
        <taxon>Magnoliopsida</taxon>
        <taxon>eudicotyledons</taxon>
        <taxon>Gunneridae</taxon>
        <taxon>Pentapetalae</taxon>
        <taxon>rosids</taxon>
        <taxon>fabids</taxon>
        <taxon>Rosales</taxon>
        <taxon>Rosaceae</taxon>
        <taxon>Amygdaloideae</taxon>
        <taxon>Maleae</taxon>
        <taxon>Malus</taxon>
    </lineage>
</organism>
<dbReference type="Pfam" id="PF14009">
    <property type="entry name" value="PADRE"/>
    <property type="match status" value="1"/>
</dbReference>